<evidence type="ECO:0000313" key="3">
    <source>
        <dbReference type="Proteomes" id="UP000030645"/>
    </source>
</evidence>
<evidence type="ECO:0000313" key="2">
    <source>
        <dbReference type="EMBL" id="EXC18108.1"/>
    </source>
</evidence>
<gene>
    <name evidence="2" type="ORF">L484_014509</name>
</gene>
<keyword evidence="3" id="KW-1185">Reference proteome</keyword>
<protein>
    <submittedName>
        <fullName evidence="2">Uncharacterized protein</fullName>
    </submittedName>
</protein>
<proteinExistence type="predicted"/>
<dbReference type="Proteomes" id="UP000030645">
    <property type="component" value="Unassembled WGS sequence"/>
</dbReference>
<accession>W9SN96</accession>
<reference evidence="3" key="1">
    <citation type="submission" date="2013-01" db="EMBL/GenBank/DDBJ databases">
        <title>Draft Genome Sequence of a Mulberry Tree, Morus notabilis C.K. Schneid.</title>
        <authorList>
            <person name="He N."/>
            <person name="Zhao S."/>
        </authorList>
    </citation>
    <scope>NUCLEOTIDE SEQUENCE</scope>
</reference>
<feature type="compositionally biased region" description="Basic and acidic residues" evidence="1">
    <location>
        <begin position="73"/>
        <end position="95"/>
    </location>
</feature>
<sequence>MQKGEIQELIVLFSPGIDNKEDPRESQKNVADALPDPIPGKVLDSALEVNPPERHENVEDRTALGEEVLEFPVPHDRHHHEEEPDRDQEQPRERIGGPNQELVVRCGPQQPDRRLAAVPERVDLLHVEHHQAAAAYGDQTVENADHEERRRRRRRW</sequence>
<dbReference type="AlphaFoldDB" id="W9SN96"/>
<feature type="region of interest" description="Disordered" evidence="1">
    <location>
        <begin position="133"/>
        <end position="156"/>
    </location>
</feature>
<name>W9SN96_9ROSA</name>
<dbReference type="EMBL" id="KE345830">
    <property type="protein sequence ID" value="EXC18108.1"/>
    <property type="molecule type" value="Genomic_DNA"/>
</dbReference>
<organism evidence="2 3">
    <name type="scientific">Morus notabilis</name>
    <dbReference type="NCBI Taxonomy" id="981085"/>
    <lineage>
        <taxon>Eukaryota</taxon>
        <taxon>Viridiplantae</taxon>
        <taxon>Streptophyta</taxon>
        <taxon>Embryophyta</taxon>
        <taxon>Tracheophyta</taxon>
        <taxon>Spermatophyta</taxon>
        <taxon>Magnoliopsida</taxon>
        <taxon>eudicotyledons</taxon>
        <taxon>Gunneridae</taxon>
        <taxon>Pentapetalae</taxon>
        <taxon>rosids</taxon>
        <taxon>fabids</taxon>
        <taxon>Rosales</taxon>
        <taxon>Moraceae</taxon>
        <taxon>Moreae</taxon>
        <taxon>Morus</taxon>
    </lineage>
</organism>
<feature type="compositionally biased region" description="Basic and acidic residues" evidence="1">
    <location>
        <begin position="18"/>
        <end position="27"/>
    </location>
</feature>
<feature type="compositionally biased region" description="Basic and acidic residues" evidence="1">
    <location>
        <begin position="51"/>
        <end position="64"/>
    </location>
</feature>
<evidence type="ECO:0000256" key="1">
    <source>
        <dbReference type="SAM" id="MobiDB-lite"/>
    </source>
</evidence>
<feature type="region of interest" description="Disordered" evidence="1">
    <location>
        <begin position="14"/>
        <end position="111"/>
    </location>
</feature>